<keyword evidence="8" id="KW-1185">Reference proteome</keyword>
<dbReference type="PRINTS" id="PR00420">
    <property type="entry name" value="RNGMNOXGNASE"/>
</dbReference>
<comment type="caution">
    <text evidence="7">The sequence shown here is derived from an EMBL/GenBank/DDBJ whole genome shotgun (WGS) entry which is preliminary data.</text>
</comment>
<dbReference type="Gene3D" id="3.50.50.60">
    <property type="entry name" value="FAD/NAD(P)-binding domain"/>
    <property type="match status" value="1"/>
</dbReference>
<evidence type="ECO:0000259" key="6">
    <source>
        <dbReference type="Pfam" id="PF01494"/>
    </source>
</evidence>
<dbReference type="AlphaFoldDB" id="A0AAE2ZHT8"/>
<dbReference type="InterPro" id="IPR050493">
    <property type="entry name" value="FAD-dep_Monooxygenase_BioMet"/>
</dbReference>
<evidence type="ECO:0000256" key="2">
    <source>
        <dbReference type="ARBA" id="ARBA00022630"/>
    </source>
</evidence>
<organism evidence="7 8">
    <name type="scientific">Flavimaribacter sediminis</name>
    <dbReference type="NCBI Taxonomy" id="2865987"/>
    <lineage>
        <taxon>Bacteria</taxon>
        <taxon>Pseudomonadati</taxon>
        <taxon>Pseudomonadota</taxon>
        <taxon>Alphaproteobacteria</taxon>
        <taxon>Hyphomicrobiales</taxon>
        <taxon>Rhizobiaceae</taxon>
        <taxon>Flavimaribacter</taxon>
    </lineage>
</organism>
<dbReference type="SUPFAM" id="SSF54373">
    <property type="entry name" value="FAD-linked reductases, C-terminal domain"/>
    <property type="match status" value="1"/>
</dbReference>
<evidence type="ECO:0000313" key="8">
    <source>
        <dbReference type="Proteomes" id="UP001196509"/>
    </source>
</evidence>
<evidence type="ECO:0000256" key="4">
    <source>
        <dbReference type="ARBA" id="ARBA00023002"/>
    </source>
</evidence>
<keyword evidence="2" id="KW-0285">Flavoprotein</keyword>
<sequence length="378" mass="41621">MPVKNTKHIDIVGAGIAGLTTALALAEKGHTVRIFEQSPALEEIGAGLQLSPNATRIFDALGLRDDLAEVWYEPDHLQLVSGLSLRTLARLPVRAMSRDRWMAPYAVIHRARLQDVLLNASRRYSSIKFEFGKRIEAPASGGADVTVGADGVWSSLRRTVRGSAEPRFSGYAAWRATLPIAELPKSFSHTDVTALLGPGAHLVIYRIGSETINLVATIPEHRSEKGWNLKGDASRLLAAFKRWNASIGIVLAKAEWRHWPIYEVADASWRGDDNTILIGDAAHAMAPHAAQGAAMAIEDSCELASWLDRTDIETATALMRFEAHRRPRIRRVGQRGLLNKFAYQAMGPFRLGRDIVFTLRGGESLLADLDWLYGYRAG</sequence>
<reference evidence="7" key="1">
    <citation type="submission" date="2021-08" db="EMBL/GenBank/DDBJ databases">
        <title>Hoeflea bacterium WL0058 sp. nov., isolated from the sediment.</title>
        <authorList>
            <person name="Wang L."/>
            <person name="Zhang D."/>
        </authorList>
    </citation>
    <scope>NUCLEOTIDE SEQUENCE</scope>
    <source>
        <strain evidence="7">WL0058</strain>
    </source>
</reference>
<comment type="cofactor">
    <cofactor evidence="1">
        <name>FAD</name>
        <dbReference type="ChEBI" id="CHEBI:57692"/>
    </cofactor>
</comment>
<dbReference type="Proteomes" id="UP001196509">
    <property type="component" value="Unassembled WGS sequence"/>
</dbReference>
<keyword evidence="4" id="KW-0560">Oxidoreductase</keyword>
<accession>A0AAE2ZHT8</accession>
<dbReference type="InterPro" id="IPR036188">
    <property type="entry name" value="FAD/NAD-bd_sf"/>
</dbReference>
<gene>
    <name evidence="7" type="ORF">K1W69_04825</name>
</gene>
<name>A0AAE2ZHT8_9HYPH</name>
<dbReference type="GO" id="GO:0004497">
    <property type="term" value="F:monooxygenase activity"/>
    <property type="evidence" value="ECO:0007669"/>
    <property type="project" value="UniProtKB-KW"/>
</dbReference>
<keyword evidence="5 7" id="KW-0503">Monooxygenase</keyword>
<dbReference type="PANTHER" id="PTHR13789">
    <property type="entry name" value="MONOOXYGENASE"/>
    <property type="match status" value="1"/>
</dbReference>
<evidence type="ECO:0000256" key="3">
    <source>
        <dbReference type="ARBA" id="ARBA00022827"/>
    </source>
</evidence>
<evidence type="ECO:0000313" key="7">
    <source>
        <dbReference type="EMBL" id="MBW8636506.1"/>
    </source>
</evidence>
<dbReference type="PANTHER" id="PTHR13789:SF318">
    <property type="entry name" value="GERANYLGERANYL DIPHOSPHATE REDUCTASE"/>
    <property type="match status" value="1"/>
</dbReference>
<dbReference type="InterPro" id="IPR002938">
    <property type="entry name" value="FAD-bd"/>
</dbReference>
<evidence type="ECO:0000256" key="5">
    <source>
        <dbReference type="ARBA" id="ARBA00023033"/>
    </source>
</evidence>
<feature type="domain" description="FAD-binding" evidence="6">
    <location>
        <begin position="143"/>
        <end position="332"/>
    </location>
</feature>
<evidence type="ECO:0000256" key="1">
    <source>
        <dbReference type="ARBA" id="ARBA00001974"/>
    </source>
</evidence>
<dbReference type="SUPFAM" id="SSF51905">
    <property type="entry name" value="FAD/NAD(P)-binding domain"/>
    <property type="match status" value="1"/>
</dbReference>
<dbReference type="Pfam" id="PF01494">
    <property type="entry name" value="FAD_binding_3"/>
    <property type="match status" value="1"/>
</dbReference>
<dbReference type="GO" id="GO:0071949">
    <property type="term" value="F:FAD binding"/>
    <property type="evidence" value="ECO:0007669"/>
    <property type="project" value="InterPro"/>
</dbReference>
<keyword evidence="3" id="KW-0274">FAD</keyword>
<protein>
    <submittedName>
        <fullName evidence="7">FAD-dependent monooxygenase</fullName>
    </submittedName>
</protein>
<dbReference type="EMBL" id="JAICBX010000001">
    <property type="protein sequence ID" value="MBW8636506.1"/>
    <property type="molecule type" value="Genomic_DNA"/>
</dbReference>
<dbReference type="Pfam" id="PF13450">
    <property type="entry name" value="NAD_binding_8"/>
    <property type="match status" value="1"/>
</dbReference>
<proteinExistence type="predicted"/>